<proteinExistence type="predicted"/>
<keyword evidence="2" id="KW-1185">Reference proteome</keyword>
<accession>A0A6G7VNI7</accession>
<dbReference type="InterPro" id="IPR009389">
    <property type="entry name" value="DUF1045"/>
</dbReference>
<sequence>MYARYAIFYTPAPGSDLAVFGARWLGWDSAKGRTVAHPFAHGLDVQAITKTPRRYGFHATLKAPFHPAAGLIESDLIACVTDFAAAARVAPLNGLVQCYRSGFVALRPAGDTSEINTLAETIVRELDMLRAPLSEADVARRRRAGLTAKQDARMLDWGYPYIFDDFQFHMTLSGPLDEETANRVIDSIAPQAARAIPDPLCMDAITLMGEDAAGQFHQIRRCSLTG</sequence>
<gene>
    <name evidence="1" type="ORF">G8E03_11595</name>
</gene>
<evidence type="ECO:0000313" key="2">
    <source>
        <dbReference type="Proteomes" id="UP000500791"/>
    </source>
</evidence>
<dbReference type="Pfam" id="PF06299">
    <property type="entry name" value="DUF1045"/>
    <property type="match status" value="1"/>
</dbReference>
<reference evidence="1 2" key="1">
    <citation type="submission" date="2020-03" db="EMBL/GenBank/DDBJ databases">
        <title>Complete genome sequence of Monaibacterium sp. ALG8 with diverse plasmids.</title>
        <authorList>
            <person name="Sun C."/>
        </authorList>
    </citation>
    <scope>NUCLEOTIDE SEQUENCE [LARGE SCALE GENOMIC DNA]</scope>
    <source>
        <strain evidence="1 2">ALG8</strain>
    </source>
</reference>
<protein>
    <submittedName>
        <fullName evidence="1">DUF1045 domain-containing protein</fullName>
    </submittedName>
</protein>
<dbReference type="Proteomes" id="UP000500791">
    <property type="component" value="Chromosome"/>
</dbReference>
<name>A0A6G7VNI7_9RHOB</name>
<dbReference type="AlphaFoldDB" id="A0A6G7VNI7"/>
<dbReference type="PIRSF" id="PIRSF033328">
    <property type="entry name" value="Phest_Mll4975"/>
    <property type="match status" value="1"/>
</dbReference>
<dbReference type="EMBL" id="CP049811">
    <property type="protein sequence ID" value="QIK41357.1"/>
    <property type="molecule type" value="Genomic_DNA"/>
</dbReference>
<organism evidence="1 2">
    <name type="scientific">Pontivivens nitratireducens</name>
    <dbReference type="NCBI Taxonomy" id="2758038"/>
    <lineage>
        <taxon>Bacteria</taxon>
        <taxon>Pseudomonadati</taxon>
        <taxon>Pseudomonadota</taxon>
        <taxon>Alphaproteobacteria</taxon>
        <taxon>Rhodobacterales</taxon>
        <taxon>Paracoccaceae</taxon>
        <taxon>Pontivivens</taxon>
    </lineage>
</organism>
<evidence type="ECO:0000313" key="1">
    <source>
        <dbReference type="EMBL" id="QIK41357.1"/>
    </source>
</evidence>
<dbReference type="RefSeq" id="WP_166191977.1">
    <property type="nucleotide sequence ID" value="NZ_CP049811.1"/>
</dbReference>
<dbReference type="KEGG" id="mon:G8E03_11595"/>